<feature type="domain" description="PPIase FKBP-type" evidence="8">
    <location>
        <begin position="155"/>
        <end position="240"/>
    </location>
</feature>
<dbReference type="GO" id="GO:0003755">
    <property type="term" value="F:peptidyl-prolyl cis-trans isomerase activity"/>
    <property type="evidence" value="ECO:0007669"/>
    <property type="project" value="UniProtKB-UniRule"/>
</dbReference>
<dbReference type="InterPro" id="IPR000774">
    <property type="entry name" value="PPIase_FKBP_N"/>
</dbReference>
<dbReference type="Gene3D" id="1.10.287.460">
    <property type="entry name" value="Peptidyl-prolyl cis-trans isomerase, FKBP-type, N-terminal domain"/>
    <property type="match status" value="1"/>
</dbReference>
<proteinExistence type="inferred from homology"/>
<feature type="signal peptide" evidence="7">
    <location>
        <begin position="1"/>
        <end position="28"/>
    </location>
</feature>
<dbReference type="InterPro" id="IPR036944">
    <property type="entry name" value="PPIase_FKBP_N_sf"/>
</dbReference>
<dbReference type="InterPro" id="IPR046357">
    <property type="entry name" value="PPIase_dom_sf"/>
</dbReference>
<evidence type="ECO:0000256" key="5">
    <source>
        <dbReference type="PROSITE-ProRule" id="PRU00277"/>
    </source>
</evidence>
<evidence type="ECO:0000256" key="3">
    <source>
        <dbReference type="ARBA" id="ARBA00023110"/>
    </source>
</evidence>
<dbReference type="AlphaFoldDB" id="A0A379CAW7"/>
<dbReference type="PANTHER" id="PTHR43811">
    <property type="entry name" value="FKBP-TYPE PEPTIDYL-PROLYL CIS-TRANS ISOMERASE FKPA"/>
    <property type="match status" value="1"/>
</dbReference>
<dbReference type="EC" id="5.2.1.8" evidence="6"/>
<keyword evidence="7" id="KW-0732">Signal</keyword>
<accession>A0A379CAW7</accession>
<comment type="catalytic activity">
    <reaction evidence="1 5 6">
        <text>[protein]-peptidylproline (omega=180) = [protein]-peptidylproline (omega=0)</text>
        <dbReference type="Rhea" id="RHEA:16237"/>
        <dbReference type="Rhea" id="RHEA-COMP:10747"/>
        <dbReference type="Rhea" id="RHEA-COMP:10748"/>
        <dbReference type="ChEBI" id="CHEBI:83833"/>
        <dbReference type="ChEBI" id="CHEBI:83834"/>
        <dbReference type="EC" id="5.2.1.8"/>
    </reaction>
</comment>
<organism evidence="9 10">
    <name type="scientific">Phocoenobacter uteri</name>
    <dbReference type="NCBI Taxonomy" id="146806"/>
    <lineage>
        <taxon>Bacteria</taxon>
        <taxon>Pseudomonadati</taxon>
        <taxon>Pseudomonadota</taxon>
        <taxon>Gammaproteobacteria</taxon>
        <taxon>Pasteurellales</taxon>
        <taxon>Pasteurellaceae</taxon>
        <taxon>Phocoenobacter</taxon>
    </lineage>
</organism>
<dbReference type="InterPro" id="IPR001179">
    <property type="entry name" value="PPIase_FKBP_dom"/>
</dbReference>
<dbReference type="GO" id="GO:0006457">
    <property type="term" value="P:protein folding"/>
    <property type="evidence" value="ECO:0007669"/>
    <property type="project" value="InterPro"/>
</dbReference>
<dbReference type="Pfam" id="PF01346">
    <property type="entry name" value="FKBP_N"/>
    <property type="match status" value="1"/>
</dbReference>
<keyword evidence="3 5" id="KW-0697">Rotamase</keyword>
<evidence type="ECO:0000256" key="4">
    <source>
        <dbReference type="ARBA" id="ARBA00023235"/>
    </source>
</evidence>
<dbReference type="OrthoDB" id="9814548at2"/>
<dbReference type="SUPFAM" id="SSF54534">
    <property type="entry name" value="FKBP-like"/>
    <property type="match status" value="1"/>
</dbReference>
<evidence type="ECO:0000313" key="9">
    <source>
        <dbReference type="EMBL" id="SUB59522.1"/>
    </source>
</evidence>
<evidence type="ECO:0000256" key="7">
    <source>
        <dbReference type="SAM" id="SignalP"/>
    </source>
</evidence>
<dbReference type="EMBL" id="UGTA01000001">
    <property type="protein sequence ID" value="SUB59522.1"/>
    <property type="molecule type" value="Genomic_DNA"/>
</dbReference>
<dbReference type="Pfam" id="PF00254">
    <property type="entry name" value="FKBP_C"/>
    <property type="match status" value="1"/>
</dbReference>
<keyword evidence="4 5" id="KW-0413">Isomerase</keyword>
<name>A0A379CAW7_9PAST</name>
<gene>
    <name evidence="9" type="ORF">NCTC12872_01510</name>
</gene>
<dbReference type="RefSeq" id="WP_115315992.1">
    <property type="nucleotide sequence ID" value="NZ_LWIF01000001.1"/>
</dbReference>
<dbReference type="Proteomes" id="UP000255417">
    <property type="component" value="Unassembled WGS sequence"/>
</dbReference>
<dbReference type="PROSITE" id="PS50059">
    <property type="entry name" value="FKBP_PPIASE"/>
    <property type="match status" value="1"/>
</dbReference>
<feature type="chain" id="PRO_5016854437" description="Peptidyl-prolyl cis-trans isomerase" evidence="7">
    <location>
        <begin position="29"/>
        <end position="243"/>
    </location>
</feature>
<dbReference type="NCBIfam" id="NF008150">
    <property type="entry name" value="PRK10902.1"/>
    <property type="match status" value="1"/>
</dbReference>
<dbReference type="PANTHER" id="PTHR43811:SF19">
    <property type="entry name" value="39 KDA FK506-BINDING NUCLEAR PROTEIN"/>
    <property type="match status" value="1"/>
</dbReference>
<sequence length="243" mass="26748">MLKTKLSAVALSVTVMATALVTSQSVMADQKADQKFVDESSYAIGVLMGKQVDEITKSQKEMLTYNKDKIIAGFSETLKSTSKLSNDELKAHLEALDKFISEKEAKILAKQSEATIEAGKKFREEFAKKDGVKTTKSGLMYKIEKAGEGESPKVEDTVKVHYEGTLTDGTVFDSSYKRGEPIEFQLSQLIPAWKEAIPMLKKGGKMELVTPPELAYGDRPAGQIPANSTLIFKIELLDFKPAK</sequence>
<dbReference type="Gene3D" id="3.10.50.40">
    <property type="match status" value="1"/>
</dbReference>
<evidence type="ECO:0000313" key="10">
    <source>
        <dbReference type="Proteomes" id="UP000255417"/>
    </source>
</evidence>
<reference evidence="9 10" key="1">
    <citation type="submission" date="2018-06" db="EMBL/GenBank/DDBJ databases">
        <authorList>
            <consortium name="Pathogen Informatics"/>
            <person name="Doyle S."/>
        </authorList>
    </citation>
    <scope>NUCLEOTIDE SEQUENCE [LARGE SCALE GENOMIC DNA]</scope>
    <source>
        <strain evidence="9 10">NCTC12872</strain>
    </source>
</reference>
<evidence type="ECO:0000256" key="1">
    <source>
        <dbReference type="ARBA" id="ARBA00000971"/>
    </source>
</evidence>
<keyword evidence="10" id="KW-1185">Reference proteome</keyword>
<protein>
    <recommendedName>
        <fullName evidence="6">Peptidyl-prolyl cis-trans isomerase</fullName>
        <ecNumber evidence="6">5.2.1.8</ecNumber>
    </recommendedName>
</protein>
<evidence type="ECO:0000256" key="6">
    <source>
        <dbReference type="RuleBase" id="RU003915"/>
    </source>
</evidence>
<evidence type="ECO:0000259" key="8">
    <source>
        <dbReference type="PROSITE" id="PS50059"/>
    </source>
</evidence>
<evidence type="ECO:0000256" key="2">
    <source>
        <dbReference type="ARBA" id="ARBA00006577"/>
    </source>
</evidence>
<comment type="similarity">
    <text evidence="2 6">Belongs to the FKBP-type PPIase family.</text>
</comment>